<evidence type="ECO:0000256" key="2">
    <source>
        <dbReference type="ARBA" id="ARBA00023180"/>
    </source>
</evidence>
<organism evidence="6 7">
    <name type="scientific">Blomia tropicalis</name>
    <name type="common">Mite</name>
    <dbReference type="NCBI Taxonomy" id="40697"/>
    <lineage>
        <taxon>Eukaryota</taxon>
        <taxon>Metazoa</taxon>
        <taxon>Ecdysozoa</taxon>
        <taxon>Arthropoda</taxon>
        <taxon>Chelicerata</taxon>
        <taxon>Arachnida</taxon>
        <taxon>Acari</taxon>
        <taxon>Acariformes</taxon>
        <taxon>Sarcoptiformes</taxon>
        <taxon>Astigmata</taxon>
        <taxon>Glycyphagoidea</taxon>
        <taxon>Echimyopodidae</taxon>
        <taxon>Blomia</taxon>
    </lineage>
</organism>
<accession>A0A9Q0MEW5</accession>
<keyword evidence="4" id="KW-0472">Membrane</keyword>
<reference evidence="6" key="1">
    <citation type="submission" date="2022-12" db="EMBL/GenBank/DDBJ databases">
        <title>Genome assemblies of Blomia tropicalis.</title>
        <authorList>
            <person name="Cui Y."/>
        </authorList>
    </citation>
    <scope>NUCLEOTIDE SEQUENCE</scope>
    <source>
        <tissue evidence="6">Adult mites</tissue>
    </source>
</reference>
<dbReference type="PANTHER" id="PTHR43903">
    <property type="entry name" value="NEUROLIGIN"/>
    <property type="match status" value="1"/>
</dbReference>
<name>A0A9Q0MEW5_BLOTA</name>
<sequence>MYRMITTIIIIVSYIECSNFDRIVSSSHIVNTKYGMLMGNLVRLSSQLKSTKSEILSNLPDVETYLGIPYATSPTGGLRFMPPVTPTHWQGVRSVTKPTPVCPQHIPRQYYDALRSRSNVINHERLQYLRRLIPLLRNQSEDCLHLNIYVPILSNGNNSTTQLPVVVVIHGESYDWSTGMVFDGSILAAVGRVIVVTLNYRLGLLGFLPSFADGNVRGNYGLMDQVAALHWIQENINEFGGAASNVTIVGHGGRGSACAHLLMLSPMAKGLFTRVVLMDGSANCPWAIVSLPEYWTKKLGHQLNCTNLESMIECLRDRKVDDLFLSQAQLSVPDHLTAFGPIVDSIVIPYDPRTLDQTNKVPMTNSMTSTIIGQQSYDLLLGLMDHRHYRGNCQFTDLEINDGIDSERRDRILRTLVQNLFDYQQHSIYLTLLNEYSDWSISDRPSKAILESTVSILADSLILAPMVRTASQHSLKNRHQPNIKRTYFYKLNPNISKDDTTISCSNDHSLAYLFGDPIVQFVTDGKINLGPFHYGTTLTNDHQLVSINFMKYFINFINTGDPNLGPMKPIKKIGQSFWPMYEPHRTFLSIGPGSSAKPIDHDRNHRLSLWLSLIPKLLNQKNEPIGHNWLNMDKNNDYISNRKSINQQLNLESINSLPYHHTNVRQPNMSEIINNNKLKLQQTFNIKMKNVSTIGNSLPSSSPSPPPPLATTSNNNDKSIIATGNDERNHLMESPNISSKFHNLLFDRRQQHDRRHHHQQQQNWWLNSPQSTTTMLIGSGLLIVNVAIFVILCYQLVRTKRRMPSNGQSNETNRY</sequence>
<feature type="domain" description="Carboxylesterase type B" evidence="5">
    <location>
        <begin position="27"/>
        <end position="595"/>
    </location>
</feature>
<dbReference type="SUPFAM" id="SSF53474">
    <property type="entry name" value="alpha/beta-Hydrolases"/>
    <property type="match status" value="1"/>
</dbReference>
<evidence type="ECO:0000256" key="3">
    <source>
        <dbReference type="SAM" id="MobiDB-lite"/>
    </source>
</evidence>
<proteinExistence type="inferred from homology"/>
<dbReference type="InterPro" id="IPR051093">
    <property type="entry name" value="Neuroligin/BSAL"/>
</dbReference>
<keyword evidence="2" id="KW-0325">Glycoprotein</keyword>
<evidence type="ECO:0000313" key="6">
    <source>
        <dbReference type="EMBL" id="KAJ6223212.1"/>
    </source>
</evidence>
<dbReference type="AlphaFoldDB" id="A0A9Q0MEW5"/>
<evidence type="ECO:0000313" key="7">
    <source>
        <dbReference type="Proteomes" id="UP001142055"/>
    </source>
</evidence>
<dbReference type="OMA" id="TLDMVEC"/>
<dbReference type="EMBL" id="JAPWDV010000001">
    <property type="protein sequence ID" value="KAJ6223212.1"/>
    <property type="molecule type" value="Genomic_DNA"/>
</dbReference>
<dbReference type="Gene3D" id="3.40.50.1820">
    <property type="entry name" value="alpha/beta hydrolase"/>
    <property type="match status" value="1"/>
</dbReference>
<dbReference type="InterPro" id="IPR029058">
    <property type="entry name" value="AB_hydrolase_fold"/>
</dbReference>
<protein>
    <recommendedName>
        <fullName evidence="5">Carboxylesterase type B domain-containing protein</fullName>
    </recommendedName>
</protein>
<feature type="transmembrane region" description="Helical" evidence="4">
    <location>
        <begin position="775"/>
        <end position="797"/>
    </location>
</feature>
<comment type="similarity">
    <text evidence="1">Belongs to the type-B carboxylesterase/lipase family.</text>
</comment>
<keyword evidence="4" id="KW-0812">Transmembrane</keyword>
<comment type="caution">
    <text evidence="6">The sequence shown here is derived from an EMBL/GenBank/DDBJ whole genome shotgun (WGS) entry which is preliminary data.</text>
</comment>
<keyword evidence="4" id="KW-1133">Transmembrane helix</keyword>
<evidence type="ECO:0000259" key="5">
    <source>
        <dbReference type="Pfam" id="PF00135"/>
    </source>
</evidence>
<dbReference type="InterPro" id="IPR002018">
    <property type="entry name" value="CarbesteraseB"/>
</dbReference>
<evidence type="ECO:0000256" key="1">
    <source>
        <dbReference type="ARBA" id="ARBA00005964"/>
    </source>
</evidence>
<feature type="region of interest" description="Disordered" evidence="3">
    <location>
        <begin position="695"/>
        <end position="722"/>
    </location>
</feature>
<dbReference type="Pfam" id="PF00135">
    <property type="entry name" value="COesterase"/>
    <property type="match status" value="1"/>
</dbReference>
<gene>
    <name evidence="6" type="ORF">RDWZM_001757</name>
</gene>
<dbReference type="Proteomes" id="UP001142055">
    <property type="component" value="Chromosome 1"/>
</dbReference>
<keyword evidence="7" id="KW-1185">Reference proteome</keyword>
<evidence type="ECO:0000256" key="4">
    <source>
        <dbReference type="SAM" id="Phobius"/>
    </source>
</evidence>